<dbReference type="InterPro" id="IPR007995">
    <property type="entry name" value="DUF742"/>
</dbReference>
<feature type="region of interest" description="Disordered" evidence="1">
    <location>
        <begin position="25"/>
        <end position="44"/>
    </location>
</feature>
<evidence type="ECO:0000313" key="2">
    <source>
        <dbReference type="EMBL" id="SMD26796.1"/>
    </source>
</evidence>
<reference evidence="2 3" key="1">
    <citation type="submission" date="2017-04" db="EMBL/GenBank/DDBJ databases">
        <authorList>
            <person name="Afonso C.L."/>
            <person name="Miller P.J."/>
            <person name="Scott M.A."/>
            <person name="Spackman E."/>
            <person name="Goraichik I."/>
            <person name="Dimitrov K.M."/>
            <person name="Suarez D.L."/>
            <person name="Swayne D.E."/>
        </authorList>
    </citation>
    <scope>NUCLEOTIDE SEQUENCE [LARGE SCALE GENOMIC DNA]</scope>
    <source>
        <strain evidence="2 3">DSM 43828</strain>
    </source>
</reference>
<evidence type="ECO:0000256" key="1">
    <source>
        <dbReference type="SAM" id="MobiDB-lite"/>
    </source>
</evidence>
<feature type="region of interest" description="Disordered" evidence="1">
    <location>
        <begin position="50"/>
        <end position="91"/>
    </location>
</feature>
<dbReference type="AlphaFoldDB" id="A0A1Y5Y890"/>
<evidence type="ECO:0000313" key="3">
    <source>
        <dbReference type="Proteomes" id="UP000192674"/>
    </source>
</evidence>
<sequence length="260" mass="28489">MARGHRASGGRFGADFSYRDWASTGFRFDEPDAGGPDDDDDAAVDVAVYHEPDEALDEQDHRLPSRPERRQEEMPERGWEDLPEHGLGDPPNRIDLDGYRARLFGGPGASLYGDPGVPRQNDWNSDQLPAVPAATEWEEPVRAEPIAETGSLVRPYTKTGGRTRSDYDLAIEALVSTSDRGRLPEAAVLPEHRSICGLCLDTRSVAEVAAHLRLPLGVARVLIGDMAGMGLVLIHQSGMVVGDRPSIEFMERVLSGLRRL</sequence>
<feature type="compositionally biased region" description="Acidic residues" evidence="1">
    <location>
        <begin position="31"/>
        <end position="43"/>
    </location>
</feature>
<proteinExistence type="predicted"/>
<dbReference type="EMBL" id="FWXV01000017">
    <property type="protein sequence ID" value="SMD26796.1"/>
    <property type="molecule type" value="Genomic_DNA"/>
</dbReference>
<protein>
    <recommendedName>
        <fullName evidence="4">DUF742 domain-containing protein</fullName>
    </recommendedName>
</protein>
<dbReference type="PANTHER" id="PTHR36221">
    <property type="entry name" value="DUF742 DOMAIN-CONTAINING PROTEIN"/>
    <property type="match status" value="1"/>
</dbReference>
<evidence type="ECO:0008006" key="4">
    <source>
        <dbReference type="Google" id="ProtNLM"/>
    </source>
</evidence>
<dbReference type="PANTHER" id="PTHR36221:SF1">
    <property type="entry name" value="DUF742 DOMAIN-CONTAINING PROTEIN"/>
    <property type="match status" value="1"/>
</dbReference>
<keyword evidence="3" id="KW-1185">Reference proteome</keyword>
<dbReference type="Proteomes" id="UP000192674">
    <property type="component" value="Unassembled WGS sequence"/>
</dbReference>
<organism evidence="2 3">
    <name type="scientific">Kibdelosporangium aridum</name>
    <dbReference type="NCBI Taxonomy" id="2030"/>
    <lineage>
        <taxon>Bacteria</taxon>
        <taxon>Bacillati</taxon>
        <taxon>Actinomycetota</taxon>
        <taxon>Actinomycetes</taxon>
        <taxon>Pseudonocardiales</taxon>
        <taxon>Pseudonocardiaceae</taxon>
        <taxon>Kibdelosporangium</taxon>
    </lineage>
</organism>
<name>A0A1Y5Y890_KIBAR</name>
<dbReference type="Pfam" id="PF05331">
    <property type="entry name" value="DUF742"/>
    <property type="match status" value="1"/>
</dbReference>
<accession>A0A1Y5Y890</accession>
<dbReference type="RefSeq" id="WP_084434475.1">
    <property type="nucleotide sequence ID" value="NZ_FWXV01000017.1"/>
</dbReference>
<dbReference type="OrthoDB" id="4244884at2"/>
<gene>
    <name evidence="2" type="ORF">SAMN05661093_10383</name>
</gene>